<sequence length="256" mass="27987">MVSASTHAPIKAACLVMCHQGYTNMDNSFGDANLLKSFKWAKKYDREGLKKLPLRRRSSAETVSSWRITGSDHGLVLTDAEAAGRQCVALATSGSAEPRAADPLGHDPMATLQLEQLFRACDTRGTGYLDREELRELCHRFSICSQDADAIFEDLDHDDDGRIDFDDFQKGFRDFLTQLPGGSTPPDAESDGAGSDGAGPRPSELQKALRRASTIEYRRDSVVNGGGDDSASKMWNAQRAWQNLTTELSKAGNVIE</sequence>
<dbReference type="InterPro" id="IPR011992">
    <property type="entry name" value="EF-hand-dom_pair"/>
</dbReference>
<evidence type="ECO:0000256" key="1">
    <source>
        <dbReference type="ARBA" id="ARBA00022837"/>
    </source>
</evidence>
<evidence type="ECO:0000313" key="5">
    <source>
        <dbReference type="Proteomes" id="UP000821853"/>
    </source>
</evidence>
<dbReference type="PROSITE" id="PS00018">
    <property type="entry name" value="EF_HAND_1"/>
    <property type="match status" value="1"/>
</dbReference>
<feature type="domain" description="EF-hand" evidence="3">
    <location>
        <begin position="143"/>
        <end position="178"/>
    </location>
</feature>
<comment type="caution">
    <text evidence="4">The sequence shown here is derived from an EMBL/GenBank/DDBJ whole genome shotgun (WGS) entry which is preliminary data.</text>
</comment>
<dbReference type="VEuPathDB" id="VectorBase:HLOH_042494"/>
<dbReference type="PROSITE" id="PS50222">
    <property type="entry name" value="EF_HAND_2"/>
    <property type="match status" value="1"/>
</dbReference>
<dbReference type="Pfam" id="PF13499">
    <property type="entry name" value="EF-hand_7"/>
    <property type="match status" value="1"/>
</dbReference>
<accession>A0A9J6FJ27</accession>
<dbReference type="InterPro" id="IPR002048">
    <property type="entry name" value="EF_hand_dom"/>
</dbReference>
<dbReference type="SMART" id="SM00054">
    <property type="entry name" value="EFh"/>
    <property type="match status" value="2"/>
</dbReference>
<dbReference type="OrthoDB" id="6480673at2759"/>
<dbReference type="Gene3D" id="1.10.238.10">
    <property type="entry name" value="EF-hand"/>
    <property type="match status" value="1"/>
</dbReference>
<dbReference type="Proteomes" id="UP000821853">
    <property type="component" value="Chromosome 2"/>
</dbReference>
<dbReference type="GO" id="GO:0005509">
    <property type="term" value="F:calcium ion binding"/>
    <property type="evidence" value="ECO:0007669"/>
    <property type="project" value="InterPro"/>
</dbReference>
<keyword evidence="5" id="KW-1185">Reference proteome</keyword>
<proteinExistence type="predicted"/>
<name>A0A9J6FJ27_HAELO</name>
<protein>
    <recommendedName>
        <fullName evidence="3">EF-hand domain-containing protein</fullName>
    </recommendedName>
</protein>
<evidence type="ECO:0000259" key="3">
    <source>
        <dbReference type="PROSITE" id="PS50222"/>
    </source>
</evidence>
<dbReference type="AlphaFoldDB" id="A0A9J6FJ27"/>
<gene>
    <name evidence="4" type="ORF">HPB48_018143</name>
</gene>
<feature type="region of interest" description="Disordered" evidence="2">
    <location>
        <begin position="178"/>
        <end position="209"/>
    </location>
</feature>
<dbReference type="EMBL" id="JABSTR010000004">
    <property type="protein sequence ID" value="KAH9366382.1"/>
    <property type="molecule type" value="Genomic_DNA"/>
</dbReference>
<evidence type="ECO:0000313" key="4">
    <source>
        <dbReference type="EMBL" id="KAH9366382.1"/>
    </source>
</evidence>
<evidence type="ECO:0000256" key="2">
    <source>
        <dbReference type="SAM" id="MobiDB-lite"/>
    </source>
</evidence>
<organism evidence="4 5">
    <name type="scientific">Haemaphysalis longicornis</name>
    <name type="common">Bush tick</name>
    <dbReference type="NCBI Taxonomy" id="44386"/>
    <lineage>
        <taxon>Eukaryota</taxon>
        <taxon>Metazoa</taxon>
        <taxon>Ecdysozoa</taxon>
        <taxon>Arthropoda</taxon>
        <taxon>Chelicerata</taxon>
        <taxon>Arachnida</taxon>
        <taxon>Acari</taxon>
        <taxon>Parasitiformes</taxon>
        <taxon>Ixodida</taxon>
        <taxon>Ixodoidea</taxon>
        <taxon>Ixodidae</taxon>
        <taxon>Haemaphysalinae</taxon>
        <taxon>Haemaphysalis</taxon>
    </lineage>
</organism>
<reference evidence="4 5" key="1">
    <citation type="journal article" date="2020" name="Cell">
        <title>Large-Scale Comparative Analyses of Tick Genomes Elucidate Their Genetic Diversity and Vector Capacities.</title>
        <authorList>
            <consortium name="Tick Genome and Microbiome Consortium (TIGMIC)"/>
            <person name="Jia N."/>
            <person name="Wang J."/>
            <person name="Shi W."/>
            <person name="Du L."/>
            <person name="Sun Y."/>
            <person name="Zhan W."/>
            <person name="Jiang J.F."/>
            <person name="Wang Q."/>
            <person name="Zhang B."/>
            <person name="Ji P."/>
            <person name="Bell-Sakyi L."/>
            <person name="Cui X.M."/>
            <person name="Yuan T.T."/>
            <person name="Jiang B.G."/>
            <person name="Yang W.F."/>
            <person name="Lam T.T."/>
            <person name="Chang Q.C."/>
            <person name="Ding S.J."/>
            <person name="Wang X.J."/>
            <person name="Zhu J.G."/>
            <person name="Ruan X.D."/>
            <person name="Zhao L."/>
            <person name="Wei J.T."/>
            <person name="Ye R.Z."/>
            <person name="Que T.C."/>
            <person name="Du C.H."/>
            <person name="Zhou Y.H."/>
            <person name="Cheng J.X."/>
            <person name="Dai P.F."/>
            <person name="Guo W.B."/>
            <person name="Han X.H."/>
            <person name="Huang E.J."/>
            <person name="Li L.F."/>
            <person name="Wei W."/>
            <person name="Gao Y.C."/>
            <person name="Liu J.Z."/>
            <person name="Shao H.Z."/>
            <person name="Wang X."/>
            <person name="Wang C.C."/>
            <person name="Yang T.C."/>
            <person name="Huo Q.B."/>
            <person name="Li W."/>
            <person name="Chen H.Y."/>
            <person name="Chen S.E."/>
            <person name="Zhou L.G."/>
            <person name="Ni X.B."/>
            <person name="Tian J.H."/>
            <person name="Sheng Y."/>
            <person name="Liu T."/>
            <person name="Pan Y.S."/>
            <person name="Xia L.Y."/>
            <person name="Li J."/>
            <person name="Zhao F."/>
            <person name="Cao W.C."/>
        </authorList>
    </citation>
    <scope>NUCLEOTIDE SEQUENCE [LARGE SCALE GENOMIC DNA]</scope>
    <source>
        <strain evidence="4">HaeL-2018</strain>
    </source>
</reference>
<dbReference type="InterPro" id="IPR018247">
    <property type="entry name" value="EF_Hand_1_Ca_BS"/>
</dbReference>
<dbReference type="SUPFAM" id="SSF47473">
    <property type="entry name" value="EF-hand"/>
    <property type="match status" value="1"/>
</dbReference>
<keyword evidence="1" id="KW-0106">Calcium</keyword>